<name>A0A194Q4K2_PAPXU</name>
<evidence type="ECO:0000313" key="3">
    <source>
        <dbReference type="Proteomes" id="UP000053268"/>
    </source>
</evidence>
<gene>
    <name evidence="2" type="ORF">RR46_07062</name>
</gene>
<dbReference type="AlphaFoldDB" id="A0A194Q4K2"/>
<accession>A0A194Q4K2</accession>
<organism evidence="2 3">
    <name type="scientific">Papilio xuthus</name>
    <name type="common">Asian swallowtail butterfly</name>
    <dbReference type="NCBI Taxonomy" id="66420"/>
    <lineage>
        <taxon>Eukaryota</taxon>
        <taxon>Metazoa</taxon>
        <taxon>Ecdysozoa</taxon>
        <taxon>Arthropoda</taxon>
        <taxon>Hexapoda</taxon>
        <taxon>Insecta</taxon>
        <taxon>Pterygota</taxon>
        <taxon>Neoptera</taxon>
        <taxon>Endopterygota</taxon>
        <taxon>Lepidoptera</taxon>
        <taxon>Glossata</taxon>
        <taxon>Ditrysia</taxon>
        <taxon>Papilionoidea</taxon>
        <taxon>Papilionidae</taxon>
        <taxon>Papilioninae</taxon>
        <taxon>Papilio</taxon>
    </lineage>
</organism>
<reference evidence="2 3" key="1">
    <citation type="journal article" date="2015" name="Nat. Commun.">
        <title>Outbred genome sequencing and CRISPR/Cas9 gene editing in butterflies.</title>
        <authorList>
            <person name="Li X."/>
            <person name="Fan D."/>
            <person name="Zhang W."/>
            <person name="Liu G."/>
            <person name="Zhang L."/>
            <person name="Zhao L."/>
            <person name="Fang X."/>
            <person name="Chen L."/>
            <person name="Dong Y."/>
            <person name="Chen Y."/>
            <person name="Ding Y."/>
            <person name="Zhao R."/>
            <person name="Feng M."/>
            <person name="Zhu Y."/>
            <person name="Feng Y."/>
            <person name="Jiang X."/>
            <person name="Zhu D."/>
            <person name="Xiang H."/>
            <person name="Feng X."/>
            <person name="Li S."/>
            <person name="Wang J."/>
            <person name="Zhang G."/>
            <person name="Kronforst M.R."/>
            <person name="Wang W."/>
        </authorList>
    </citation>
    <scope>NUCLEOTIDE SEQUENCE [LARGE SCALE GENOMIC DNA]</scope>
    <source>
        <strain evidence="2">Ya'a_city_454_Px</strain>
        <tissue evidence="2">Whole body</tissue>
    </source>
</reference>
<evidence type="ECO:0000256" key="1">
    <source>
        <dbReference type="SAM" id="MobiDB-lite"/>
    </source>
</evidence>
<protein>
    <submittedName>
        <fullName evidence="2">Uncharacterized protein</fullName>
    </submittedName>
</protein>
<feature type="region of interest" description="Disordered" evidence="1">
    <location>
        <begin position="23"/>
        <end position="68"/>
    </location>
</feature>
<evidence type="ECO:0000313" key="2">
    <source>
        <dbReference type="EMBL" id="KPJ00472.1"/>
    </source>
</evidence>
<dbReference type="EMBL" id="KQ459463">
    <property type="protein sequence ID" value="KPJ00472.1"/>
    <property type="molecule type" value="Genomic_DNA"/>
</dbReference>
<dbReference type="Proteomes" id="UP000053268">
    <property type="component" value="Unassembled WGS sequence"/>
</dbReference>
<sequence>MKGVHRQQLGIDPGIQTQFQALTTDREAVTKARPAGKTMIPKRPARSSGPKWSAERPKREGWGSSWAPCCALSTRRGAASPQVNKRP</sequence>
<proteinExistence type="predicted"/>
<keyword evidence="3" id="KW-1185">Reference proteome</keyword>